<evidence type="ECO:0000256" key="10">
    <source>
        <dbReference type="ARBA" id="ARBA00023033"/>
    </source>
</evidence>
<evidence type="ECO:0000256" key="12">
    <source>
        <dbReference type="ARBA" id="ARBA00023136"/>
    </source>
</evidence>
<dbReference type="GO" id="GO:0020037">
    <property type="term" value="F:heme binding"/>
    <property type="evidence" value="ECO:0007669"/>
    <property type="project" value="UniProtKB-UniRule"/>
</dbReference>
<comment type="function">
    <text evidence="16">Cytochromes P450 are a group of heme-thiolate monooxygenases. They oxidize a variety of structurally unrelated compounds, including steroids, fatty acids, and xenobiotics.</text>
</comment>
<dbReference type="AlphaFoldDB" id="A0AAV7Q229"/>
<evidence type="ECO:0000256" key="3">
    <source>
        <dbReference type="ARBA" id="ARBA00022617"/>
    </source>
</evidence>
<dbReference type="GO" id="GO:0006694">
    <property type="term" value="P:steroid biosynthetic process"/>
    <property type="evidence" value="ECO:0007669"/>
    <property type="project" value="UniProtKB-KW"/>
</dbReference>
<dbReference type="Proteomes" id="UP001066276">
    <property type="component" value="Chromosome 6"/>
</dbReference>
<comment type="subcellular location">
    <subcellularLocation>
        <location evidence="16">Endoplasmic reticulum membrane</location>
        <topology evidence="16">Peripheral membrane protein</topology>
    </subcellularLocation>
    <subcellularLocation>
        <location evidence="16">Microsome membrane</location>
        <topology evidence="16">Peripheral membrane protein</topology>
    </subcellularLocation>
</comment>
<dbReference type="GO" id="GO:0042448">
    <property type="term" value="P:progesterone metabolic process"/>
    <property type="evidence" value="ECO:0007669"/>
    <property type="project" value="TreeGrafter"/>
</dbReference>
<dbReference type="GO" id="GO:0005506">
    <property type="term" value="F:iron ion binding"/>
    <property type="evidence" value="ECO:0007669"/>
    <property type="project" value="UniProtKB-UniRule"/>
</dbReference>
<feature type="binding site" description="axial binding residue" evidence="14">
    <location>
        <position position="439"/>
    </location>
    <ligand>
        <name>heme</name>
        <dbReference type="ChEBI" id="CHEBI:30413"/>
    </ligand>
    <ligandPart>
        <name>Fe</name>
        <dbReference type="ChEBI" id="CHEBI:18248"/>
    </ligandPart>
</feature>
<dbReference type="InterPro" id="IPR002401">
    <property type="entry name" value="Cyt_P450_E_grp-I"/>
</dbReference>
<dbReference type="InterPro" id="IPR017972">
    <property type="entry name" value="Cyt_P450_CS"/>
</dbReference>
<dbReference type="GO" id="GO:0004509">
    <property type="term" value="F:steroid 21-monooxygenase activity"/>
    <property type="evidence" value="ECO:0007669"/>
    <property type="project" value="UniProtKB-ARBA"/>
</dbReference>
<evidence type="ECO:0000313" key="18">
    <source>
        <dbReference type="EMBL" id="KAJ1134637.1"/>
    </source>
</evidence>
<dbReference type="GO" id="GO:0042446">
    <property type="term" value="P:hormone biosynthetic process"/>
    <property type="evidence" value="ECO:0007669"/>
    <property type="project" value="TreeGrafter"/>
</dbReference>
<dbReference type="EC" id="1.14.14.1" evidence="16"/>
<evidence type="ECO:0000256" key="16">
    <source>
        <dbReference type="RuleBase" id="RU368045"/>
    </source>
</evidence>
<evidence type="ECO:0000256" key="17">
    <source>
        <dbReference type="SAM" id="SignalP"/>
    </source>
</evidence>
<accession>A0AAV7Q229</accession>
<evidence type="ECO:0000256" key="2">
    <source>
        <dbReference type="ARBA" id="ARBA00010617"/>
    </source>
</evidence>
<dbReference type="FunFam" id="1.10.630.10:FF:000049">
    <property type="entry name" value="steroid 21-hydroxylase isoform X1"/>
    <property type="match status" value="1"/>
</dbReference>
<evidence type="ECO:0000256" key="9">
    <source>
        <dbReference type="ARBA" id="ARBA00023004"/>
    </source>
</evidence>
<dbReference type="Gene3D" id="1.10.630.10">
    <property type="entry name" value="Cytochrome P450"/>
    <property type="match status" value="1"/>
</dbReference>
<dbReference type="PANTHER" id="PTHR24289">
    <property type="entry name" value="STEROID 17-ALPHA-HYDROXYLASE/17,20 LYASE"/>
    <property type="match status" value="1"/>
</dbReference>
<keyword evidence="5 14" id="KW-0479">Metal-binding</keyword>
<dbReference type="GO" id="GO:0005789">
    <property type="term" value="C:endoplasmic reticulum membrane"/>
    <property type="evidence" value="ECO:0007669"/>
    <property type="project" value="UniProtKB-SubCell"/>
</dbReference>
<dbReference type="InterPro" id="IPR001128">
    <property type="entry name" value="Cyt_P450"/>
</dbReference>
<keyword evidence="4" id="KW-0754">Steroid-binding</keyword>
<keyword evidence="17" id="KW-0732">Signal</keyword>
<keyword evidence="7 16" id="KW-0492">Microsome</keyword>
<keyword evidence="11" id="KW-0446">Lipid-binding</keyword>
<gene>
    <name evidence="18" type="ORF">NDU88_001088</name>
</gene>
<name>A0AAV7Q229_PLEWA</name>
<evidence type="ECO:0000256" key="4">
    <source>
        <dbReference type="ARBA" id="ARBA00022665"/>
    </source>
</evidence>
<dbReference type="EMBL" id="JANPWB010000010">
    <property type="protein sequence ID" value="KAJ1134637.1"/>
    <property type="molecule type" value="Genomic_DNA"/>
</dbReference>
<dbReference type="GO" id="GO:0005496">
    <property type="term" value="F:steroid binding"/>
    <property type="evidence" value="ECO:0007669"/>
    <property type="project" value="UniProtKB-KW"/>
</dbReference>
<keyword evidence="9 14" id="KW-0408">Iron</keyword>
<comment type="cofactor">
    <cofactor evidence="14 16">
        <name>heme</name>
        <dbReference type="ChEBI" id="CHEBI:30413"/>
    </cofactor>
</comment>
<keyword evidence="6 16" id="KW-0256">Endoplasmic reticulum</keyword>
<organism evidence="18 19">
    <name type="scientific">Pleurodeles waltl</name>
    <name type="common">Iberian ribbed newt</name>
    <dbReference type="NCBI Taxonomy" id="8319"/>
    <lineage>
        <taxon>Eukaryota</taxon>
        <taxon>Metazoa</taxon>
        <taxon>Chordata</taxon>
        <taxon>Craniata</taxon>
        <taxon>Vertebrata</taxon>
        <taxon>Euteleostomi</taxon>
        <taxon>Amphibia</taxon>
        <taxon>Batrachia</taxon>
        <taxon>Caudata</taxon>
        <taxon>Salamandroidea</taxon>
        <taxon>Salamandridae</taxon>
        <taxon>Pleurodelinae</taxon>
        <taxon>Pleurodeles</taxon>
    </lineage>
</organism>
<keyword evidence="10 15" id="KW-0503">Monooxygenase</keyword>
<evidence type="ECO:0000256" key="11">
    <source>
        <dbReference type="ARBA" id="ARBA00023121"/>
    </source>
</evidence>
<keyword evidence="8 15" id="KW-0560">Oxidoreductase</keyword>
<keyword evidence="13" id="KW-0755">Steroidogenesis</keyword>
<evidence type="ECO:0000256" key="14">
    <source>
        <dbReference type="PIRSR" id="PIRSR602401-1"/>
    </source>
</evidence>
<evidence type="ECO:0000313" key="19">
    <source>
        <dbReference type="Proteomes" id="UP001066276"/>
    </source>
</evidence>
<dbReference type="InterPro" id="IPR008066">
    <property type="entry name" value="Cyt_P450_E_grp-I_CYP1"/>
</dbReference>
<dbReference type="InterPro" id="IPR036396">
    <property type="entry name" value="Cyt_P450_sf"/>
</dbReference>
<protein>
    <recommendedName>
        <fullName evidence="16">Cytochrome P450 1A</fullName>
        <ecNumber evidence="16">1.14.14.1</ecNumber>
    </recommendedName>
</protein>
<evidence type="ECO:0000256" key="5">
    <source>
        <dbReference type="ARBA" id="ARBA00022723"/>
    </source>
</evidence>
<keyword evidence="3 14" id="KW-0349">Heme</keyword>
<comment type="cofactor">
    <cofactor evidence="1">
        <name>heme b</name>
        <dbReference type="ChEBI" id="CHEBI:60344"/>
    </cofactor>
</comment>
<sequence length="503" mass="56531">MFTTALLLVVCVLVSLLLRRCWKPSSGDRGLPSPPGLPLLGNLLDLARKDLPVHFMKLAHCHGPIYRLRFGTHDIVVLNNIEVIREALMKKWSDFAGRPQSYTADLISFGGKDLSLGDYTAAWKIQRRLAHSSLQRCQRISLEALIIQGAQDLCQEFRSYGGTPVDLAEDFSMHTCKIIASLAFGTTFEKHDPKFQEIHKCISDLVSLWGSPSIFALDFFPLLRSLPNAVLDRLLTVVKRRDAFVKEQLEEHKRTFQAQEIRDITDNMILFLKERGGEGLQSLGDFDEQHIHMAIADLFIGGTETTASTLTWTVAFLIHHPQAQDRIYSELCDALGGGRRPTYSDREHLPYLNATISEILRLRPVAPLAVPHCTTRDTSISGYLIPKGTTVIPNLYGAHHDEKVWTCHALFQPERFLEAEDPQEAQRNTLAFSTGARVCLGEGLARMEIFLFLAHLLWEFAFLPPTPTELPDLDGSFGINLRCNPFRVKIVPRTELAGGRLQT</sequence>
<proteinExistence type="inferred from homology"/>
<evidence type="ECO:0000256" key="13">
    <source>
        <dbReference type="ARBA" id="ARBA00023250"/>
    </source>
</evidence>
<feature type="chain" id="PRO_5043440183" description="Cytochrome P450 1A" evidence="17">
    <location>
        <begin position="28"/>
        <end position="503"/>
    </location>
</feature>
<keyword evidence="19" id="KW-1185">Reference proteome</keyword>
<dbReference type="Pfam" id="PF00067">
    <property type="entry name" value="p450"/>
    <property type="match status" value="1"/>
</dbReference>
<evidence type="ECO:0000256" key="7">
    <source>
        <dbReference type="ARBA" id="ARBA00022848"/>
    </source>
</evidence>
<keyword evidence="12" id="KW-0472">Membrane</keyword>
<feature type="signal peptide" evidence="17">
    <location>
        <begin position="1"/>
        <end position="27"/>
    </location>
</feature>
<dbReference type="GO" id="GO:0004508">
    <property type="term" value="F:steroid 17-alpha-monooxygenase activity"/>
    <property type="evidence" value="ECO:0007669"/>
    <property type="project" value="TreeGrafter"/>
</dbReference>
<evidence type="ECO:0000256" key="1">
    <source>
        <dbReference type="ARBA" id="ARBA00001970"/>
    </source>
</evidence>
<dbReference type="PANTHER" id="PTHR24289:SF17">
    <property type="entry name" value="STEROID 21-HYDROXYLASE ISOFORM X1"/>
    <property type="match status" value="1"/>
</dbReference>
<dbReference type="PRINTS" id="PR00385">
    <property type="entry name" value="P450"/>
</dbReference>
<dbReference type="PROSITE" id="PS00086">
    <property type="entry name" value="CYTOCHROME_P450"/>
    <property type="match status" value="1"/>
</dbReference>
<evidence type="ECO:0000256" key="6">
    <source>
        <dbReference type="ARBA" id="ARBA00022824"/>
    </source>
</evidence>
<comment type="caution">
    <text evidence="18">The sequence shown here is derived from an EMBL/GenBank/DDBJ whole genome shotgun (WGS) entry which is preliminary data.</text>
</comment>
<reference evidence="18" key="1">
    <citation type="journal article" date="2022" name="bioRxiv">
        <title>Sequencing and chromosome-scale assembly of the giantPleurodeles waltlgenome.</title>
        <authorList>
            <person name="Brown T."/>
            <person name="Elewa A."/>
            <person name="Iarovenko S."/>
            <person name="Subramanian E."/>
            <person name="Araus A.J."/>
            <person name="Petzold A."/>
            <person name="Susuki M."/>
            <person name="Suzuki K.-i.T."/>
            <person name="Hayashi T."/>
            <person name="Toyoda A."/>
            <person name="Oliveira C."/>
            <person name="Osipova E."/>
            <person name="Leigh N.D."/>
            <person name="Simon A."/>
            <person name="Yun M.H."/>
        </authorList>
    </citation>
    <scope>NUCLEOTIDE SEQUENCE</scope>
    <source>
        <strain evidence="18">20211129_DDA</strain>
        <tissue evidence="18">Liver</tissue>
    </source>
</reference>
<comment type="similarity">
    <text evidence="2 15">Belongs to the cytochrome P450 family.</text>
</comment>
<evidence type="ECO:0000256" key="15">
    <source>
        <dbReference type="RuleBase" id="RU000461"/>
    </source>
</evidence>
<evidence type="ECO:0000256" key="8">
    <source>
        <dbReference type="ARBA" id="ARBA00023002"/>
    </source>
</evidence>
<dbReference type="PRINTS" id="PR01683">
    <property type="entry name" value="EP450ICYP1A"/>
</dbReference>
<dbReference type="SUPFAM" id="SSF48264">
    <property type="entry name" value="Cytochrome P450"/>
    <property type="match status" value="1"/>
</dbReference>
<dbReference type="PRINTS" id="PR00463">
    <property type="entry name" value="EP450I"/>
</dbReference>